<evidence type="ECO:0000256" key="7">
    <source>
        <dbReference type="ARBA" id="ARBA00022703"/>
    </source>
</evidence>
<keyword evidence="6 17" id="KW-0812">Transmembrane</keyword>
<dbReference type="InterPro" id="IPR029058">
    <property type="entry name" value="AB_hydrolase_fold"/>
</dbReference>
<keyword evidence="4 15" id="KW-0121">Carboxypeptidase</keyword>
<dbReference type="PRINTS" id="PR00724">
    <property type="entry name" value="CRBOXYPTASEC"/>
</dbReference>
<keyword evidence="9 15" id="KW-0378">Hydrolase</keyword>
<sequence length="615" mass="68423">MHAGHISIDPQHNGNLFFWHFERELSTTANHKTVIWLNGGPGCSSMDGALMEVGPFRVTDGNALVNNPGSWNKDANLLFVDQPVGVGLSTSDPGSYIHELPQMADDMILFLEKYFKVFPEQQNNEFYIAGESYAGQYIPYLTDAILKRNSDDTKKDSKFIDLRGVLIGNGWIDPVQQYQAYVPFAYETGLVKPGSSVAATLENQQRECLKSLAEQGKNVSIHDDVCEGILSSITRELFLETGLNKTDPNACVNVYDIRLHDTFSSCGMNWPPDLTTVTPYLRQEDVLKSLNVDPKIVWQECNFGVTGAFKAKNSTPSVGLIPGIIDQGIQVLLFNGDQDLICNHEGNTRLIKALSWGGEQSPSSGFLQGEDEQDWVVDGVATGTIQSGRNLTYVKVFNASHMVPFDLPVVSQTLLNQFIEIPGYDFKNSGLSDAVHTTDENKKENDDDNDQDGDNQDDKHENGWKVFEKETIFGVIIVIMVAFLFFIFYRRSSELVSDAARSNRRRLSRFAEQEADADLEDSLRQADTGLINNLKAKLREWRRSRLFSGSSRNNRGIAIDDDYEEGVSVPLTSFNNNRGNQRESPRNSFGSVLSSDLESETASDSSSGKKADNIV</sequence>
<evidence type="ECO:0000256" key="14">
    <source>
        <dbReference type="ARBA" id="ARBA00037042"/>
    </source>
</evidence>
<evidence type="ECO:0000256" key="3">
    <source>
        <dbReference type="ARBA" id="ARBA00009431"/>
    </source>
</evidence>
<evidence type="ECO:0000313" key="19">
    <source>
        <dbReference type="Proteomes" id="UP000242525"/>
    </source>
</evidence>
<dbReference type="InterPro" id="IPR033124">
    <property type="entry name" value="Ser_caboxypep_his_AS"/>
</dbReference>
<dbReference type="PANTHER" id="PTHR11802:SF190">
    <property type="entry name" value="PHEROMONE-PROCESSING CARBOXYPEPTIDASE KEX1"/>
    <property type="match status" value="1"/>
</dbReference>
<keyword evidence="8" id="KW-0732">Signal</keyword>
<evidence type="ECO:0000256" key="15">
    <source>
        <dbReference type="RuleBase" id="RU361156"/>
    </source>
</evidence>
<dbReference type="GO" id="GO:0005802">
    <property type="term" value="C:trans-Golgi network"/>
    <property type="evidence" value="ECO:0007669"/>
    <property type="project" value="TreeGrafter"/>
</dbReference>
<name>A0A0J9XBC0_GEOCN</name>
<accession>A0A0J9XBC0</accession>
<feature type="transmembrane region" description="Helical" evidence="17">
    <location>
        <begin position="471"/>
        <end position="489"/>
    </location>
</feature>
<evidence type="ECO:0000313" key="18">
    <source>
        <dbReference type="EMBL" id="CDO54577.1"/>
    </source>
</evidence>
<dbReference type="SUPFAM" id="SSF53474">
    <property type="entry name" value="alpha/beta-Hydrolases"/>
    <property type="match status" value="1"/>
</dbReference>
<keyword evidence="13" id="KW-0325">Glycoprotein</keyword>
<keyword evidence="10 17" id="KW-1133">Transmembrane helix</keyword>
<comment type="caution">
    <text evidence="18">The sequence shown here is derived from an EMBL/GenBank/DDBJ whole genome shotgun (WGS) entry which is preliminary data.</text>
</comment>
<feature type="compositionally biased region" description="Basic and acidic residues" evidence="16">
    <location>
        <begin position="436"/>
        <end position="445"/>
    </location>
</feature>
<organism evidence="18 19">
    <name type="scientific">Geotrichum candidum</name>
    <name type="common">Oospora lactis</name>
    <name type="synonym">Dipodascus geotrichum</name>
    <dbReference type="NCBI Taxonomy" id="1173061"/>
    <lineage>
        <taxon>Eukaryota</taxon>
        <taxon>Fungi</taxon>
        <taxon>Dikarya</taxon>
        <taxon>Ascomycota</taxon>
        <taxon>Saccharomycotina</taxon>
        <taxon>Dipodascomycetes</taxon>
        <taxon>Dipodascales</taxon>
        <taxon>Dipodascaceae</taxon>
        <taxon>Geotrichum</taxon>
    </lineage>
</organism>
<feature type="compositionally biased region" description="Acidic residues" evidence="16">
    <location>
        <begin position="446"/>
        <end position="455"/>
    </location>
</feature>
<proteinExistence type="inferred from homology"/>
<evidence type="ECO:0000256" key="4">
    <source>
        <dbReference type="ARBA" id="ARBA00022645"/>
    </source>
</evidence>
<evidence type="ECO:0000256" key="12">
    <source>
        <dbReference type="ARBA" id="ARBA00023136"/>
    </source>
</evidence>
<comment type="similarity">
    <text evidence="3 15">Belongs to the peptidase S10 family.</text>
</comment>
<evidence type="ECO:0000256" key="6">
    <source>
        <dbReference type="ARBA" id="ARBA00022692"/>
    </source>
</evidence>
<keyword evidence="12 17" id="KW-0472">Membrane</keyword>
<dbReference type="OrthoDB" id="443318at2759"/>
<reference evidence="18" key="1">
    <citation type="submission" date="2014-03" db="EMBL/GenBank/DDBJ databases">
        <authorList>
            <person name="Casaregola S."/>
        </authorList>
    </citation>
    <scope>NUCLEOTIDE SEQUENCE [LARGE SCALE GENOMIC DNA]</scope>
    <source>
        <strain evidence="18">CLIB 918</strain>
    </source>
</reference>
<dbReference type="Gene3D" id="3.40.50.1820">
    <property type="entry name" value="alpha/beta hydrolase"/>
    <property type="match status" value="1"/>
</dbReference>
<dbReference type="Proteomes" id="UP000242525">
    <property type="component" value="Unassembled WGS sequence"/>
</dbReference>
<dbReference type="EC" id="3.4.16.-" evidence="15"/>
<gene>
    <name evidence="18" type="ORF">BN980_GECA08s01286g</name>
</gene>
<dbReference type="PROSITE" id="PS00560">
    <property type="entry name" value="CARBOXYPEPT_SER_HIS"/>
    <property type="match status" value="1"/>
</dbReference>
<evidence type="ECO:0000256" key="10">
    <source>
        <dbReference type="ARBA" id="ARBA00022989"/>
    </source>
</evidence>
<dbReference type="STRING" id="1173061.A0A0J9XBC0"/>
<evidence type="ECO:0000256" key="2">
    <source>
        <dbReference type="ARBA" id="ARBA00004393"/>
    </source>
</evidence>
<dbReference type="FunFam" id="3.40.50.1820:FF:000121">
    <property type="entry name" value="Carboxypeptidase D"/>
    <property type="match status" value="1"/>
</dbReference>
<protein>
    <recommendedName>
        <fullName evidence="15">Carboxypeptidase</fullName>
        <ecNumber evidence="15">3.4.16.-</ecNumber>
    </recommendedName>
</protein>
<dbReference type="InterPro" id="IPR018202">
    <property type="entry name" value="Ser_caboxypep_ser_AS"/>
</dbReference>
<comment type="subcellular location">
    <subcellularLocation>
        <location evidence="2">Golgi apparatus</location>
        <location evidence="2">trans-Golgi network membrane</location>
        <topology evidence="2">Single-pass type I membrane protein</topology>
    </subcellularLocation>
</comment>
<evidence type="ECO:0000256" key="11">
    <source>
        <dbReference type="ARBA" id="ARBA00023034"/>
    </source>
</evidence>
<dbReference type="Pfam" id="PF00450">
    <property type="entry name" value="Peptidase_S10"/>
    <property type="match status" value="1"/>
</dbReference>
<feature type="compositionally biased region" description="Polar residues" evidence="16">
    <location>
        <begin position="586"/>
        <end position="606"/>
    </location>
</feature>
<evidence type="ECO:0000256" key="5">
    <source>
        <dbReference type="ARBA" id="ARBA00022670"/>
    </source>
</evidence>
<dbReference type="InterPro" id="IPR001563">
    <property type="entry name" value="Peptidase_S10"/>
</dbReference>
<feature type="region of interest" description="Disordered" evidence="16">
    <location>
        <begin position="573"/>
        <end position="615"/>
    </location>
</feature>
<dbReference type="EMBL" id="CCBN010000008">
    <property type="protein sequence ID" value="CDO54577.1"/>
    <property type="molecule type" value="Genomic_DNA"/>
</dbReference>
<keyword evidence="5 15" id="KW-0645">Protease</keyword>
<keyword evidence="19" id="KW-1185">Reference proteome</keyword>
<evidence type="ECO:0000256" key="1">
    <source>
        <dbReference type="ARBA" id="ARBA00001003"/>
    </source>
</evidence>
<dbReference type="PANTHER" id="PTHR11802">
    <property type="entry name" value="SERINE PROTEASE FAMILY S10 SERINE CARBOXYPEPTIDASE"/>
    <property type="match status" value="1"/>
</dbReference>
<dbReference type="GO" id="GO:0004185">
    <property type="term" value="F:serine-type carboxypeptidase activity"/>
    <property type="evidence" value="ECO:0007669"/>
    <property type="project" value="UniProtKB-UniRule"/>
</dbReference>
<comment type="catalytic activity">
    <reaction evidence="1">
        <text>Preferential release of a C-terminal arginine or lysine residue.</text>
        <dbReference type="EC" id="3.4.16.6"/>
    </reaction>
</comment>
<dbReference type="GO" id="GO:0006915">
    <property type="term" value="P:apoptotic process"/>
    <property type="evidence" value="ECO:0007669"/>
    <property type="project" value="UniProtKB-KW"/>
</dbReference>
<dbReference type="PROSITE" id="PS00131">
    <property type="entry name" value="CARBOXYPEPT_SER_SER"/>
    <property type="match status" value="1"/>
</dbReference>
<dbReference type="GO" id="GO:0006508">
    <property type="term" value="P:proteolysis"/>
    <property type="evidence" value="ECO:0007669"/>
    <property type="project" value="UniProtKB-KW"/>
</dbReference>
<comment type="function">
    <text evidence="14">Protease with a carboxypeptidase B-like function involved in the C-terminal processing of the lysine and arginine residues from protein precursors. Promotes cell fusion and is involved in the programmed cell death.</text>
</comment>
<evidence type="ECO:0000256" key="8">
    <source>
        <dbReference type="ARBA" id="ARBA00022729"/>
    </source>
</evidence>
<feature type="region of interest" description="Disordered" evidence="16">
    <location>
        <begin position="435"/>
        <end position="461"/>
    </location>
</feature>
<evidence type="ECO:0000256" key="17">
    <source>
        <dbReference type="SAM" id="Phobius"/>
    </source>
</evidence>
<keyword evidence="7" id="KW-0053">Apoptosis</keyword>
<evidence type="ECO:0000256" key="16">
    <source>
        <dbReference type="SAM" id="MobiDB-lite"/>
    </source>
</evidence>
<keyword evidence="11" id="KW-0333">Golgi apparatus</keyword>
<dbReference type="AlphaFoldDB" id="A0A0J9XBC0"/>
<evidence type="ECO:0000256" key="13">
    <source>
        <dbReference type="ARBA" id="ARBA00023180"/>
    </source>
</evidence>
<evidence type="ECO:0000256" key="9">
    <source>
        <dbReference type="ARBA" id="ARBA00022801"/>
    </source>
</evidence>